<protein>
    <submittedName>
        <fullName evidence="1">Phosphatidylserine decarboxylase proenzyme 2</fullName>
    </submittedName>
</protein>
<evidence type="ECO:0000313" key="1">
    <source>
        <dbReference type="EMBL" id="CAH6723697.1"/>
    </source>
</evidence>
<proteinExistence type="predicted"/>
<name>A0ACA9YF78_9ASCO</name>
<accession>A0ACA9YF78</accession>
<comment type="caution">
    <text evidence="1">The sequence shown here is derived from an EMBL/GenBank/DDBJ whole genome shotgun (WGS) entry which is preliminary data.</text>
</comment>
<sequence>MMGFLKKNETLPPDEKLFFNIYTTRAADLIDKHQLELEGENKRKRNINPILVGHFNGVTKKTKRKTSTNNPTWDQILTFPLKDYDKGQLLTLSVWDKHRSHKNYLGELRLNIYDIFNGETFSSKTPSKWYKLYSDQNHKAFVNGSLLLNFELVLKGSKNHKEEGKREEVKKEDEENATNIAVKVEPPSRQNTQFLQSPHNISDSDLSPIATSDDHIHKIFDSWFNSLIYTGNESKTLNVNDQGLYDYSGDMSDVSISDVEIDRVSHTSREELEPHQLLQKKLSQNFIPTTDDNLSVSNLSISDLSSISATSVSSDAFETDSSVVQSDSSSKPTKPKSKRFSFKSGREKLKKRASLNNFEIRNRKVDGVLFLEIVSCTDLPPVRRLKNMGRFDMDPFIVVTFGKKTFRTSWKRHNLNPIFNERLAFEVLNHEKNFDVHFLVLDKDRFSLHDEVGAVNIPLNDLIKSATAAPRDFYLKPEDGMSGEFTEGESDGHNNSDITYVDDQNIVHSFEKKLLRKKLKLKYTDTSKFKTMDLNLKLSDSKYDNKPKLKIRVRYETYDNLRRDFWRRLLEQYNLDDENVDKSYDYIELIALLDTLGSNNSDVLVNKFFAHYDKQPWSGDSLTITQIIDCLEEHVLSNQGDVNKLFEIEKCPNCLEKRLNNKHDIDVVTHFAICGSRQWSIVDKLLVSSYVTPQLATKRWFTKVLIKISYGKYQLGSNSANILVQDRTTGIILEEKMGIYVRLGIRLLYKGLDSARKKRIRAILKKLSIKQGIKFDQPNSKQDIPSFIKFHKLDLSDCLEQDPSKYPTFNEFFYRRLKPGARPVEGDTSKIVVSPADCRCTAFDTVTSASELWIKGKNFTVAKLFNGNFDNLENSNLYDADKCTLGIFRLAPQDYHRFHCPVDGKIKSIKYIDGEYYTVNPMAIRSELDVFGENIRSIISIETEHFGTVVMVPVGAMMVGSTILTKNVGDEVKRGEEMGYFKFGGSTVVLLFDKTKFQFDSDLINNSKSCIETLIRVGQSIGHSHDTKEFVRNRIDFSKLTKVSKQNLIRVITGGDLANGEDFTSWDSEKLKLSQNEIDEVVGEFDDDDIYDKLSDDEDFEEDELDDEE</sequence>
<evidence type="ECO:0000313" key="2">
    <source>
        <dbReference type="Proteomes" id="UP001152531"/>
    </source>
</evidence>
<gene>
    <name evidence="1" type="ORF">CLIB1444_18S01376</name>
</gene>
<reference evidence="1" key="1">
    <citation type="submission" date="2022-06" db="EMBL/GenBank/DDBJ databases">
        <authorList>
            <person name="Legras J.-L."/>
            <person name="Devillers H."/>
            <person name="Grondin C."/>
        </authorList>
    </citation>
    <scope>NUCLEOTIDE SEQUENCE</scope>
    <source>
        <strain evidence="1">CLIB 1444</strain>
    </source>
</reference>
<dbReference type="Proteomes" id="UP001152531">
    <property type="component" value="Unassembled WGS sequence"/>
</dbReference>
<keyword evidence="2" id="KW-1185">Reference proteome</keyword>
<dbReference type="EMBL" id="CALSDN010000018">
    <property type="protein sequence ID" value="CAH6723697.1"/>
    <property type="molecule type" value="Genomic_DNA"/>
</dbReference>
<organism evidence="1 2">
    <name type="scientific">[Candida] jaroonii</name>
    <dbReference type="NCBI Taxonomy" id="467808"/>
    <lineage>
        <taxon>Eukaryota</taxon>
        <taxon>Fungi</taxon>
        <taxon>Dikarya</taxon>
        <taxon>Ascomycota</taxon>
        <taxon>Saccharomycotina</taxon>
        <taxon>Pichiomycetes</taxon>
        <taxon>Debaryomycetaceae</taxon>
        <taxon>Yamadazyma</taxon>
    </lineage>
</organism>